<reference evidence="10 11" key="1">
    <citation type="submission" date="2024-03" db="EMBL/GenBank/DDBJ databases">
        <title>Genome-scale model development and genomic sequencing of the oleaginous clade Lipomyces.</title>
        <authorList>
            <consortium name="Lawrence Berkeley National Laboratory"/>
            <person name="Czajka J.J."/>
            <person name="Han Y."/>
            <person name="Kim J."/>
            <person name="Mondo S.J."/>
            <person name="Hofstad B.A."/>
            <person name="Robles A."/>
            <person name="Haridas S."/>
            <person name="Riley R."/>
            <person name="LaButti K."/>
            <person name="Pangilinan J."/>
            <person name="Andreopoulos W."/>
            <person name="Lipzen A."/>
            <person name="Yan J."/>
            <person name="Wang M."/>
            <person name="Ng V."/>
            <person name="Grigoriev I.V."/>
            <person name="Spatafora J.W."/>
            <person name="Magnuson J.K."/>
            <person name="Baker S.E."/>
            <person name="Pomraning K.R."/>
        </authorList>
    </citation>
    <scope>NUCLEOTIDE SEQUENCE [LARGE SCALE GENOMIC DNA]</scope>
    <source>
        <strain evidence="10 11">Phaff 52-87</strain>
    </source>
</reference>
<dbReference type="PANTHER" id="PTHR23514:SF3">
    <property type="entry name" value="BYPASS OF STOP CODON PROTEIN 6"/>
    <property type="match status" value="1"/>
</dbReference>
<feature type="transmembrane region" description="Helical" evidence="8">
    <location>
        <begin position="468"/>
        <end position="488"/>
    </location>
</feature>
<organism evidence="10 11">
    <name type="scientific">Myxozyma melibiosi</name>
    <dbReference type="NCBI Taxonomy" id="54550"/>
    <lineage>
        <taxon>Eukaryota</taxon>
        <taxon>Fungi</taxon>
        <taxon>Dikarya</taxon>
        <taxon>Ascomycota</taxon>
        <taxon>Saccharomycotina</taxon>
        <taxon>Lipomycetes</taxon>
        <taxon>Lipomycetales</taxon>
        <taxon>Lipomycetaceae</taxon>
        <taxon>Myxozyma</taxon>
    </lineage>
</organism>
<feature type="region of interest" description="Disordered" evidence="7">
    <location>
        <begin position="1"/>
        <end position="24"/>
    </location>
</feature>
<accession>A0ABR1FFA1</accession>
<dbReference type="Pfam" id="PF07690">
    <property type="entry name" value="MFS_1"/>
    <property type="match status" value="1"/>
</dbReference>
<proteinExistence type="inferred from homology"/>
<evidence type="ECO:0000256" key="4">
    <source>
        <dbReference type="ARBA" id="ARBA00022692"/>
    </source>
</evidence>
<keyword evidence="11" id="KW-1185">Reference proteome</keyword>
<feature type="transmembrane region" description="Helical" evidence="8">
    <location>
        <begin position="405"/>
        <end position="428"/>
    </location>
</feature>
<feature type="transmembrane region" description="Helical" evidence="8">
    <location>
        <begin position="109"/>
        <end position="131"/>
    </location>
</feature>
<dbReference type="PROSITE" id="PS50850">
    <property type="entry name" value="MFS"/>
    <property type="match status" value="1"/>
</dbReference>
<feature type="transmembrane region" description="Helical" evidence="8">
    <location>
        <begin position="174"/>
        <end position="194"/>
    </location>
</feature>
<dbReference type="Proteomes" id="UP001498771">
    <property type="component" value="Unassembled WGS sequence"/>
</dbReference>
<dbReference type="InterPro" id="IPR036259">
    <property type="entry name" value="MFS_trans_sf"/>
</dbReference>
<gene>
    <name evidence="10" type="ORF">BZA70DRAFT_52650</name>
</gene>
<keyword evidence="6 8" id="KW-0472">Membrane</keyword>
<feature type="transmembrane region" description="Helical" evidence="8">
    <location>
        <begin position="143"/>
        <end position="162"/>
    </location>
</feature>
<dbReference type="InterPro" id="IPR051788">
    <property type="entry name" value="MFS_Transporter"/>
</dbReference>
<dbReference type="GeneID" id="90040698"/>
<feature type="transmembrane region" description="Helical" evidence="8">
    <location>
        <begin position="314"/>
        <end position="341"/>
    </location>
</feature>
<name>A0ABR1FFA1_9ASCO</name>
<protein>
    <submittedName>
        <fullName evidence="10">Major facilitator superfamily domain-containing protein</fullName>
    </submittedName>
</protein>
<dbReference type="InterPro" id="IPR011701">
    <property type="entry name" value="MFS"/>
</dbReference>
<dbReference type="Gene3D" id="1.20.1250.20">
    <property type="entry name" value="MFS general substrate transporter like domains"/>
    <property type="match status" value="2"/>
</dbReference>
<evidence type="ECO:0000256" key="7">
    <source>
        <dbReference type="SAM" id="MobiDB-lite"/>
    </source>
</evidence>
<keyword evidence="4 8" id="KW-0812">Transmembrane</keyword>
<sequence length="519" mass="55868">MSEAESVTHPLLMTATRASDTTTLSAFELAPEVEPPQRESAEHSSDAIHALSTSITNTGADAAGGKDFALKQLAAEEALEAQAFLGNNEEPEEDTRESWNSNGTNMARVLITFFAFVLMGMNDAATGAVLLQMEAWYDKSYTTISFCLLGPAIGYMSAAFLNASFHQHLGRQKVGVLSILLFSIGYSFICWAPPFPILVLAYVCVGLGSGTMDAAFNVYIVTLRNENELMGILHACYGVGAIISPLVATYMVAAGYQWSHYYYVLLGYAVVAATAVYIAFEGENAEKYARENPPQIGADGKSESSLSEALKNKYTLIISLFLFCYMGAEVGVGSWTVAFMVRYKGGEESKMGAVASGFWAGLTAGRVVLGFITGRIGENTMVTIYLILAIVFQFVYWLSPTIVGSAIGAAFVGVCYGPLFPTAVLALSRILPSRLHIASVGFASSFGGAGSAVFPFITGAIAESKGTWVLQPIVIALIITMLVLWLYIPTVEASRIRDRVIFFLFRRQANSIMTPVALE</sequence>
<dbReference type="InterPro" id="IPR020846">
    <property type="entry name" value="MFS_dom"/>
</dbReference>
<evidence type="ECO:0000256" key="3">
    <source>
        <dbReference type="ARBA" id="ARBA00022448"/>
    </source>
</evidence>
<evidence type="ECO:0000256" key="6">
    <source>
        <dbReference type="ARBA" id="ARBA00023136"/>
    </source>
</evidence>
<feature type="transmembrane region" description="Helical" evidence="8">
    <location>
        <begin position="353"/>
        <end position="373"/>
    </location>
</feature>
<evidence type="ECO:0000259" key="9">
    <source>
        <dbReference type="PROSITE" id="PS50850"/>
    </source>
</evidence>
<comment type="caution">
    <text evidence="10">The sequence shown here is derived from an EMBL/GenBank/DDBJ whole genome shotgun (WGS) entry which is preliminary data.</text>
</comment>
<evidence type="ECO:0000256" key="1">
    <source>
        <dbReference type="ARBA" id="ARBA00004127"/>
    </source>
</evidence>
<evidence type="ECO:0000256" key="2">
    <source>
        <dbReference type="ARBA" id="ARBA00008335"/>
    </source>
</evidence>
<feature type="transmembrane region" description="Helical" evidence="8">
    <location>
        <begin position="440"/>
        <end position="462"/>
    </location>
</feature>
<evidence type="ECO:0000256" key="8">
    <source>
        <dbReference type="SAM" id="Phobius"/>
    </source>
</evidence>
<feature type="transmembrane region" description="Helical" evidence="8">
    <location>
        <begin position="200"/>
        <end position="220"/>
    </location>
</feature>
<evidence type="ECO:0000313" key="10">
    <source>
        <dbReference type="EMBL" id="KAK7208529.1"/>
    </source>
</evidence>
<dbReference type="PANTHER" id="PTHR23514">
    <property type="entry name" value="BYPASS OF STOP CODON PROTEIN 6"/>
    <property type="match status" value="1"/>
</dbReference>
<dbReference type="EMBL" id="JBBJBU010000001">
    <property type="protein sequence ID" value="KAK7208529.1"/>
    <property type="molecule type" value="Genomic_DNA"/>
</dbReference>
<feature type="transmembrane region" description="Helical" evidence="8">
    <location>
        <begin position="232"/>
        <end position="254"/>
    </location>
</feature>
<feature type="transmembrane region" description="Helical" evidence="8">
    <location>
        <begin position="380"/>
        <end position="399"/>
    </location>
</feature>
<feature type="transmembrane region" description="Helical" evidence="8">
    <location>
        <begin position="260"/>
        <end position="280"/>
    </location>
</feature>
<evidence type="ECO:0000313" key="11">
    <source>
        <dbReference type="Proteomes" id="UP001498771"/>
    </source>
</evidence>
<dbReference type="RefSeq" id="XP_064771562.1">
    <property type="nucleotide sequence ID" value="XM_064915186.1"/>
</dbReference>
<keyword evidence="5 8" id="KW-1133">Transmembrane helix</keyword>
<keyword evidence="3" id="KW-0813">Transport</keyword>
<comment type="similarity">
    <text evidence="2">Belongs to the major facilitator superfamily.</text>
</comment>
<comment type="subcellular location">
    <subcellularLocation>
        <location evidence="1">Endomembrane system</location>
        <topology evidence="1">Multi-pass membrane protein</topology>
    </subcellularLocation>
</comment>
<evidence type="ECO:0000256" key="5">
    <source>
        <dbReference type="ARBA" id="ARBA00022989"/>
    </source>
</evidence>
<feature type="domain" description="Major facilitator superfamily (MFS) profile" evidence="9">
    <location>
        <begin position="108"/>
        <end position="492"/>
    </location>
</feature>
<dbReference type="SUPFAM" id="SSF103473">
    <property type="entry name" value="MFS general substrate transporter"/>
    <property type="match status" value="1"/>
</dbReference>